<dbReference type="RefSeq" id="WP_012786953.1">
    <property type="nucleotide sequence ID" value="NC_013131.1"/>
</dbReference>
<keyword evidence="1" id="KW-1133">Transmembrane helix</keyword>
<organism evidence="2 3">
    <name type="scientific">Catenulispora acidiphila (strain DSM 44928 / JCM 14897 / NBRC 102108 / NRRL B-24433 / ID139908)</name>
    <dbReference type="NCBI Taxonomy" id="479433"/>
    <lineage>
        <taxon>Bacteria</taxon>
        <taxon>Bacillati</taxon>
        <taxon>Actinomycetota</taxon>
        <taxon>Actinomycetes</taxon>
        <taxon>Catenulisporales</taxon>
        <taxon>Catenulisporaceae</taxon>
        <taxon>Catenulispora</taxon>
    </lineage>
</organism>
<evidence type="ECO:0000313" key="3">
    <source>
        <dbReference type="Proteomes" id="UP000000851"/>
    </source>
</evidence>
<name>C7Q0Y5_CATAD</name>
<evidence type="ECO:0000256" key="1">
    <source>
        <dbReference type="SAM" id="Phobius"/>
    </source>
</evidence>
<dbReference type="KEGG" id="cai:Caci_2747"/>
<proteinExistence type="predicted"/>
<dbReference type="InParanoid" id="C7Q0Y5"/>
<feature type="transmembrane region" description="Helical" evidence="1">
    <location>
        <begin position="54"/>
        <end position="72"/>
    </location>
</feature>
<keyword evidence="3" id="KW-1185">Reference proteome</keyword>
<dbReference type="Proteomes" id="UP000000851">
    <property type="component" value="Chromosome"/>
</dbReference>
<feature type="transmembrane region" description="Helical" evidence="1">
    <location>
        <begin position="84"/>
        <end position="107"/>
    </location>
</feature>
<dbReference type="STRING" id="479433.Caci_2747"/>
<evidence type="ECO:0000313" key="2">
    <source>
        <dbReference type="EMBL" id="ACU71660.1"/>
    </source>
</evidence>
<protein>
    <submittedName>
        <fullName evidence="2">Uncharacterized protein</fullName>
    </submittedName>
</protein>
<keyword evidence="1" id="KW-0472">Membrane</keyword>
<sequence length="277" mass="29763">MRTGRKHADSGQINVLGEFAKPARWKRVPRWARFPVSAVGVVMVFSGVSDHVSGLTAGGTVVTVFAIMMGAVRTVEYDRNRARAPVSLSAGPMIVAPMATVAASRVFSRARSRTVYHNAGGFLGRSTTPWFSEGGLGWERGYLVLDDEQGVRRAFAAQSGGAVISRPIPYQAPGSRPRSHAAPVVEIAAVGDHGSVRRLLLLNQDLYQLASIPVLGFSEDAMVDVARAAGIEYRRYHIEAAPSSDHLDIDGYFPPASQFVSIAGPHQAVSVARWVVN</sequence>
<reference evidence="2 3" key="1">
    <citation type="journal article" date="2009" name="Stand. Genomic Sci.">
        <title>Complete genome sequence of Catenulispora acidiphila type strain (ID 139908).</title>
        <authorList>
            <person name="Copeland A."/>
            <person name="Lapidus A."/>
            <person name="Glavina Del Rio T."/>
            <person name="Nolan M."/>
            <person name="Lucas S."/>
            <person name="Chen F."/>
            <person name="Tice H."/>
            <person name="Cheng J.F."/>
            <person name="Bruce D."/>
            <person name="Goodwin L."/>
            <person name="Pitluck S."/>
            <person name="Mikhailova N."/>
            <person name="Pati A."/>
            <person name="Ivanova N."/>
            <person name="Mavromatis K."/>
            <person name="Chen A."/>
            <person name="Palaniappan K."/>
            <person name="Chain P."/>
            <person name="Land M."/>
            <person name="Hauser L."/>
            <person name="Chang Y.J."/>
            <person name="Jeffries C.D."/>
            <person name="Chertkov O."/>
            <person name="Brettin T."/>
            <person name="Detter J.C."/>
            <person name="Han C."/>
            <person name="Ali Z."/>
            <person name="Tindall B.J."/>
            <person name="Goker M."/>
            <person name="Bristow J."/>
            <person name="Eisen J.A."/>
            <person name="Markowitz V."/>
            <person name="Hugenholtz P."/>
            <person name="Kyrpides N.C."/>
            <person name="Klenk H.P."/>
        </authorList>
    </citation>
    <scope>NUCLEOTIDE SEQUENCE [LARGE SCALE GENOMIC DNA]</scope>
    <source>
        <strain evidence="3">DSM 44928 / JCM 14897 / NBRC 102108 / NRRL B-24433 / ID139908</strain>
    </source>
</reference>
<gene>
    <name evidence="2" type="ordered locus">Caci_2747</name>
</gene>
<keyword evidence="1" id="KW-0812">Transmembrane</keyword>
<dbReference type="EMBL" id="CP001700">
    <property type="protein sequence ID" value="ACU71660.1"/>
    <property type="molecule type" value="Genomic_DNA"/>
</dbReference>
<dbReference type="HOGENOM" id="CLU_1003588_0_0_11"/>
<accession>C7Q0Y5</accession>
<dbReference type="AlphaFoldDB" id="C7Q0Y5"/>
<feature type="transmembrane region" description="Helical" evidence="1">
    <location>
        <begin position="31"/>
        <end position="48"/>
    </location>
</feature>